<dbReference type="EC" id="1.5.1.-" evidence="6"/>
<keyword evidence="2" id="KW-0285">Flavoprotein</keyword>
<evidence type="ECO:0000256" key="3">
    <source>
        <dbReference type="ARBA" id="ARBA00022643"/>
    </source>
</evidence>
<dbReference type="Pfam" id="PF01613">
    <property type="entry name" value="Flavin_Reduct"/>
    <property type="match status" value="1"/>
</dbReference>
<dbReference type="PANTHER" id="PTHR33798">
    <property type="entry name" value="FLAVOPROTEIN OXYGENASE"/>
    <property type="match status" value="1"/>
</dbReference>
<comment type="caution">
    <text evidence="6">The sequence shown here is derived from an EMBL/GenBank/DDBJ whole genome shotgun (WGS) entry which is preliminary data.</text>
</comment>
<reference evidence="7" key="1">
    <citation type="journal article" date="2019" name="Int. J. Syst. Evol. Microbiol.">
        <title>The Global Catalogue of Microorganisms (GCM) 10K type strain sequencing project: providing services to taxonomists for standard genome sequencing and annotation.</title>
        <authorList>
            <consortium name="The Broad Institute Genomics Platform"/>
            <consortium name="The Broad Institute Genome Sequencing Center for Infectious Disease"/>
            <person name="Wu L."/>
            <person name="Ma J."/>
        </authorList>
    </citation>
    <scope>NUCLEOTIDE SEQUENCE [LARGE SCALE GENOMIC DNA]</scope>
    <source>
        <strain evidence="7">KCTC 42456</strain>
    </source>
</reference>
<evidence type="ECO:0000256" key="2">
    <source>
        <dbReference type="ARBA" id="ARBA00022630"/>
    </source>
</evidence>
<protein>
    <submittedName>
        <fullName evidence="6">Flavin reductase family protein</fullName>
        <ecNumber evidence="6">1.5.1.-</ecNumber>
    </submittedName>
</protein>
<dbReference type="SUPFAM" id="SSF50475">
    <property type="entry name" value="FMN-binding split barrel"/>
    <property type="match status" value="1"/>
</dbReference>
<comment type="similarity">
    <text evidence="4">Belongs to the flavoredoxin family.</text>
</comment>
<evidence type="ECO:0000313" key="7">
    <source>
        <dbReference type="Proteomes" id="UP001597546"/>
    </source>
</evidence>
<dbReference type="Proteomes" id="UP001597546">
    <property type="component" value="Unassembled WGS sequence"/>
</dbReference>
<dbReference type="Gene3D" id="2.30.110.10">
    <property type="entry name" value="Electron Transport, Fmn-binding Protein, Chain A"/>
    <property type="match status" value="1"/>
</dbReference>
<dbReference type="InterPro" id="IPR012349">
    <property type="entry name" value="Split_barrel_FMN-bd"/>
</dbReference>
<evidence type="ECO:0000256" key="1">
    <source>
        <dbReference type="ARBA" id="ARBA00001917"/>
    </source>
</evidence>
<dbReference type="EMBL" id="JBHULV010000001">
    <property type="protein sequence ID" value="MFD2730098.1"/>
    <property type="molecule type" value="Genomic_DNA"/>
</dbReference>
<gene>
    <name evidence="6" type="ORF">ACFSSE_00115</name>
</gene>
<organism evidence="6 7">
    <name type="scientific">Pedobacter alpinus</name>
    <dbReference type="NCBI Taxonomy" id="1590643"/>
    <lineage>
        <taxon>Bacteria</taxon>
        <taxon>Pseudomonadati</taxon>
        <taxon>Bacteroidota</taxon>
        <taxon>Sphingobacteriia</taxon>
        <taxon>Sphingobacteriales</taxon>
        <taxon>Sphingobacteriaceae</taxon>
        <taxon>Pedobacter</taxon>
    </lineage>
</organism>
<dbReference type="RefSeq" id="WP_379044935.1">
    <property type="nucleotide sequence ID" value="NZ_JBHSKW010000050.1"/>
</dbReference>
<keyword evidence="3" id="KW-0288">FMN</keyword>
<dbReference type="PANTHER" id="PTHR33798:SF5">
    <property type="entry name" value="FLAVIN REDUCTASE LIKE DOMAIN-CONTAINING PROTEIN"/>
    <property type="match status" value="1"/>
</dbReference>
<keyword evidence="6" id="KW-0560">Oxidoreductase</keyword>
<accession>A0ABW5TNT4</accession>
<feature type="domain" description="Flavin reductase like" evidence="5">
    <location>
        <begin position="32"/>
        <end position="167"/>
    </location>
</feature>
<evidence type="ECO:0000259" key="5">
    <source>
        <dbReference type="Pfam" id="PF01613"/>
    </source>
</evidence>
<name>A0ABW5TNT4_9SPHI</name>
<keyword evidence="7" id="KW-1185">Reference proteome</keyword>
<sequence length="217" mass="24159">MLEFNSADITAMDKGFRTTFINSISGFKSLQLVGTSNDSGETNLAIFNSIFHVGANSPYIGLVVRPKGSEHETMFNILQTKNYTLNNVISNCFVNAHQTSARYLAGQSEFDACGFTEEYIDGFSAPFVKEANIKIGLEFKEYLPFLLNKTKIVIGEVKHILIDGELLSEDGFVDLHKAESVTSSGLDAYYTTHFLGRLSYAKPEKQPEFLNVNKENK</sequence>
<comment type="cofactor">
    <cofactor evidence="1">
        <name>FMN</name>
        <dbReference type="ChEBI" id="CHEBI:58210"/>
    </cofactor>
</comment>
<evidence type="ECO:0000313" key="6">
    <source>
        <dbReference type="EMBL" id="MFD2730098.1"/>
    </source>
</evidence>
<dbReference type="GO" id="GO:0016491">
    <property type="term" value="F:oxidoreductase activity"/>
    <property type="evidence" value="ECO:0007669"/>
    <property type="project" value="UniProtKB-KW"/>
</dbReference>
<dbReference type="InterPro" id="IPR002563">
    <property type="entry name" value="Flavin_Rdtase-like_dom"/>
</dbReference>
<evidence type="ECO:0000256" key="4">
    <source>
        <dbReference type="ARBA" id="ARBA00038054"/>
    </source>
</evidence>
<proteinExistence type="inferred from homology"/>